<keyword evidence="6" id="KW-0328">Glycosyltransferase</keyword>
<dbReference type="Pfam" id="PF12646">
    <property type="entry name" value="DUF3783"/>
    <property type="match status" value="1"/>
</dbReference>
<accession>A0AAD8JEV9</accession>
<dbReference type="Proteomes" id="UP001237642">
    <property type="component" value="Unassembled WGS sequence"/>
</dbReference>
<dbReference type="InterPro" id="IPR017853">
    <property type="entry name" value="GH"/>
</dbReference>
<dbReference type="InterPro" id="IPR036895">
    <property type="entry name" value="Uracil-DNA_glycosylase-like_sf"/>
</dbReference>
<evidence type="ECO:0000256" key="7">
    <source>
        <dbReference type="ARBA" id="ARBA00022679"/>
    </source>
</evidence>
<keyword evidence="8" id="KW-0119">Carbohydrate metabolism</keyword>
<dbReference type="PANTHER" id="PTHR32518">
    <property type="match status" value="1"/>
</dbReference>
<comment type="subcellular location">
    <subcellularLocation>
        <location evidence="2">Cytoplasm</location>
    </subcellularLocation>
</comment>
<dbReference type="SUPFAM" id="SSF52141">
    <property type="entry name" value="Uracil-DNA glycosylase-like"/>
    <property type="match status" value="1"/>
</dbReference>
<keyword evidence="5" id="KW-0963">Cytoplasm</keyword>
<dbReference type="PANTHER" id="PTHR32518:SF3">
    <property type="entry name" value="4-ALPHA-GLUCANOTRANSFERASE"/>
    <property type="match status" value="1"/>
</dbReference>
<dbReference type="GO" id="GO:0004134">
    <property type="term" value="F:4-alpha-glucanotransferase activity"/>
    <property type="evidence" value="ECO:0007669"/>
    <property type="project" value="UniProtKB-EC"/>
</dbReference>
<dbReference type="Pfam" id="PF02446">
    <property type="entry name" value="Glyco_hydro_77"/>
    <property type="match status" value="1"/>
</dbReference>
<sequence>MLNSISWKSGKMGSTGKIHKTVVMGSNNDIYPYKYSKYSKAGDVSLETGPNREFFVDFSTNQAKYIVLSDGMMREMPWRGAGVAIPMFSIRSEADLGAGEFLDLKLLVDWAVDSGFHLVQLLPINDTSVNMMWWDSYPYRFLIILLCQLFMQQTEHKILKLYGVTMSFLHFTGVLLLNSVLTVRQHQANSHAKKGWEQYTDASFYTEQYTDAKKGWEQKGCFFHYLVSLNADNLYTIFFLNNVEDFNYNFAWYAGIEPPVFAALVPNSAEKSLKEVMEEIMGDHEMMDFAFVDDDVDGGWMISQ</sequence>
<reference evidence="11" key="2">
    <citation type="submission" date="2023-05" db="EMBL/GenBank/DDBJ databases">
        <authorList>
            <person name="Schelkunov M.I."/>
        </authorList>
    </citation>
    <scope>NUCLEOTIDE SEQUENCE</scope>
    <source>
        <strain evidence="11">Hsosn_3</strain>
        <tissue evidence="11">Leaf</tissue>
    </source>
</reference>
<evidence type="ECO:0000313" key="11">
    <source>
        <dbReference type="EMBL" id="KAK1403280.1"/>
    </source>
</evidence>
<dbReference type="InterPro" id="IPR003385">
    <property type="entry name" value="Glyco_hydro_77"/>
</dbReference>
<evidence type="ECO:0000256" key="5">
    <source>
        <dbReference type="ARBA" id="ARBA00022490"/>
    </source>
</evidence>
<dbReference type="EMBL" id="JAUIZM010000001">
    <property type="protein sequence ID" value="KAK1403280.1"/>
    <property type="molecule type" value="Genomic_DNA"/>
</dbReference>
<comment type="catalytic activity">
    <reaction evidence="1">
        <text>Transfers a segment of a (1-&gt;4)-alpha-D-glucan to a new position in an acceptor, which may be glucose or a (1-&gt;4)-alpha-D-glucan.</text>
        <dbReference type="EC" id="2.4.1.25"/>
    </reaction>
</comment>
<comment type="caution">
    <text evidence="11">The sequence shown here is derived from an EMBL/GenBank/DDBJ whole genome shotgun (WGS) entry which is preliminary data.</text>
</comment>
<dbReference type="InterPro" id="IPR016621">
    <property type="entry name" value="UCP014543"/>
</dbReference>
<dbReference type="Gene3D" id="3.20.20.80">
    <property type="entry name" value="Glycosidases"/>
    <property type="match status" value="1"/>
</dbReference>
<evidence type="ECO:0000256" key="9">
    <source>
        <dbReference type="ARBA" id="ARBA00031423"/>
    </source>
</evidence>
<evidence type="ECO:0000313" key="12">
    <source>
        <dbReference type="Proteomes" id="UP001237642"/>
    </source>
</evidence>
<gene>
    <name evidence="11" type="ORF">POM88_002885</name>
</gene>
<evidence type="ECO:0000256" key="10">
    <source>
        <dbReference type="ARBA" id="ARBA00031501"/>
    </source>
</evidence>
<dbReference type="AlphaFoldDB" id="A0AAD8JEV9"/>
<evidence type="ECO:0000256" key="1">
    <source>
        <dbReference type="ARBA" id="ARBA00000439"/>
    </source>
</evidence>
<dbReference type="GO" id="GO:0005737">
    <property type="term" value="C:cytoplasm"/>
    <property type="evidence" value="ECO:0007669"/>
    <property type="project" value="UniProtKB-SubCell"/>
</dbReference>
<dbReference type="Gene3D" id="3.40.470.10">
    <property type="entry name" value="Uracil-DNA glycosylase-like domain"/>
    <property type="match status" value="1"/>
</dbReference>
<evidence type="ECO:0000256" key="3">
    <source>
        <dbReference type="ARBA" id="ARBA00005684"/>
    </source>
</evidence>
<evidence type="ECO:0000256" key="4">
    <source>
        <dbReference type="ARBA" id="ARBA00012560"/>
    </source>
</evidence>
<comment type="similarity">
    <text evidence="3">Belongs to the disproportionating enzyme family.</text>
</comment>
<dbReference type="GO" id="GO:0005975">
    <property type="term" value="P:carbohydrate metabolic process"/>
    <property type="evidence" value="ECO:0007669"/>
    <property type="project" value="InterPro"/>
</dbReference>
<evidence type="ECO:0000256" key="2">
    <source>
        <dbReference type="ARBA" id="ARBA00004496"/>
    </source>
</evidence>
<protein>
    <recommendedName>
        <fullName evidence="4">4-alpha-glucanotransferase</fullName>
        <ecNumber evidence="4">2.4.1.25</ecNumber>
    </recommendedName>
    <alternativeName>
        <fullName evidence="9">Amylomaltase</fullName>
    </alternativeName>
    <alternativeName>
        <fullName evidence="10">Disproportionating enzyme</fullName>
    </alternativeName>
</protein>
<name>A0AAD8JEV9_9APIA</name>
<reference evidence="11" key="1">
    <citation type="submission" date="2023-02" db="EMBL/GenBank/DDBJ databases">
        <title>Genome of toxic invasive species Heracleum sosnowskyi carries increased number of genes despite the absence of recent whole-genome duplications.</title>
        <authorList>
            <person name="Schelkunov M."/>
            <person name="Shtratnikova V."/>
            <person name="Makarenko M."/>
            <person name="Klepikova A."/>
            <person name="Omelchenko D."/>
            <person name="Novikova G."/>
            <person name="Obukhova E."/>
            <person name="Bogdanov V."/>
            <person name="Penin A."/>
            <person name="Logacheva M."/>
        </authorList>
    </citation>
    <scope>NUCLEOTIDE SEQUENCE</scope>
    <source>
        <strain evidence="11">Hsosn_3</strain>
        <tissue evidence="11">Leaf</tissue>
    </source>
</reference>
<keyword evidence="12" id="KW-1185">Reference proteome</keyword>
<organism evidence="11 12">
    <name type="scientific">Heracleum sosnowskyi</name>
    <dbReference type="NCBI Taxonomy" id="360622"/>
    <lineage>
        <taxon>Eukaryota</taxon>
        <taxon>Viridiplantae</taxon>
        <taxon>Streptophyta</taxon>
        <taxon>Embryophyta</taxon>
        <taxon>Tracheophyta</taxon>
        <taxon>Spermatophyta</taxon>
        <taxon>Magnoliopsida</taxon>
        <taxon>eudicotyledons</taxon>
        <taxon>Gunneridae</taxon>
        <taxon>Pentapetalae</taxon>
        <taxon>asterids</taxon>
        <taxon>campanulids</taxon>
        <taxon>Apiales</taxon>
        <taxon>Apiaceae</taxon>
        <taxon>Apioideae</taxon>
        <taxon>apioid superclade</taxon>
        <taxon>Tordylieae</taxon>
        <taxon>Tordyliinae</taxon>
        <taxon>Heracleum</taxon>
    </lineage>
</organism>
<evidence type="ECO:0000256" key="6">
    <source>
        <dbReference type="ARBA" id="ARBA00022676"/>
    </source>
</evidence>
<keyword evidence="7" id="KW-0808">Transferase</keyword>
<dbReference type="SUPFAM" id="SSF51445">
    <property type="entry name" value="(Trans)glycosidases"/>
    <property type="match status" value="1"/>
</dbReference>
<dbReference type="EC" id="2.4.1.25" evidence="4"/>
<proteinExistence type="inferred from homology"/>
<evidence type="ECO:0000256" key="8">
    <source>
        <dbReference type="ARBA" id="ARBA00023277"/>
    </source>
</evidence>